<feature type="region of interest" description="Disordered" evidence="1">
    <location>
        <begin position="31"/>
        <end position="93"/>
    </location>
</feature>
<dbReference type="AlphaFoldDB" id="A0A2W5WNF2"/>
<accession>A0A2W5WNF2</accession>
<proteinExistence type="predicted"/>
<evidence type="ECO:0000313" key="5">
    <source>
        <dbReference type="Proteomes" id="UP000248783"/>
    </source>
</evidence>
<name>A0A2W5WNF2_9MICO</name>
<dbReference type="PROSITE" id="PS51257">
    <property type="entry name" value="PROKAR_LIPOPROTEIN"/>
    <property type="match status" value="1"/>
</dbReference>
<reference evidence="4 5" key="1">
    <citation type="submission" date="2018-06" db="EMBL/GenBank/DDBJ databases">
        <title>Whole genome sequencing of a novel hydrocarbon degrading bacterial strain, PW21 isolated from oil contaminated produced water sample.</title>
        <authorList>
            <person name="Nagkirti P."/>
            <person name="Shaikh A."/>
            <person name="Gowdaman V."/>
            <person name="Engineer A.E."/>
            <person name="Dagar S."/>
            <person name="Dhakephalkar P.K."/>
        </authorList>
    </citation>
    <scope>NUCLEOTIDE SEQUENCE [LARGE SCALE GENOMIC DNA]</scope>
    <source>
        <strain evidence="4 5">PW21</strain>
    </source>
</reference>
<dbReference type="InterPro" id="IPR056303">
    <property type="entry name" value="AMIN-like"/>
</dbReference>
<sequence>MRRTTRIGQAGTTATAVAAVLLLAACGGGTTADDRQETADTNPSAGSPSTPAASPSTPGVTPGSSPTAGAPADDPTAETPFAGSDAASADPSSDAMLTVTNVRVAEHDGFDRVVFDLDGTGTPGWEVEYVDQATDGASGQTVDVNGDGVLQVRISGTGMPTDTGVEEYSGDTVRFDGDAVEEVVYRFVYEGYTTAFIGVDESDPKPFRVFTLENPTRVVVDVED</sequence>
<feature type="domain" description="AMIN-like" evidence="3">
    <location>
        <begin position="98"/>
        <end position="223"/>
    </location>
</feature>
<evidence type="ECO:0000256" key="1">
    <source>
        <dbReference type="SAM" id="MobiDB-lite"/>
    </source>
</evidence>
<evidence type="ECO:0000259" key="3">
    <source>
        <dbReference type="Pfam" id="PF24837"/>
    </source>
</evidence>
<dbReference type="Pfam" id="PF24837">
    <property type="entry name" value="AMIN-like"/>
    <property type="match status" value="1"/>
</dbReference>
<feature type="signal peptide" evidence="2">
    <location>
        <begin position="1"/>
        <end position="32"/>
    </location>
</feature>
<keyword evidence="5" id="KW-1185">Reference proteome</keyword>
<comment type="caution">
    <text evidence="4">The sequence shown here is derived from an EMBL/GenBank/DDBJ whole genome shotgun (WGS) entry which is preliminary data.</text>
</comment>
<organism evidence="4 5">
    <name type="scientific">Xylanimonas oleitrophica</name>
    <dbReference type="NCBI Taxonomy" id="2607479"/>
    <lineage>
        <taxon>Bacteria</taxon>
        <taxon>Bacillati</taxon>
        <taxon>Actinomycetota</taxon>
        <taxon>Actinomycetes</taxon>
        <taxon>Micrococcales</taxon>
        <taxon>Promicromonosporaceae</taxon>
        <taxon>Xylanimonas</taxon>
    </lineage>
</organism>
<keyword evidence="2" id="KW-0732">Signal</keyword>
<dbReference type="RefSeq" id="WP_111251627.1">
    <property type="nucleotide sequence ID" value="NZ_QKWH01000011.1"/>
</dbReference>
<gene>
    <name evidence="4" type="ORF">DNL40_12700</name>
</gene>
<dbReference type="Proteomes" id="UP000248783">
    <property type="component" value="Unassembled WGS sequence"/>
</dbReference>
<feature type="compositionally biased region" description="Low complexity" evidence="1">
    <location>
        <begin position="43"/>
        <end position="93"/>
    </location>
</feature>
<evidence type="ECO:0000313" key="4">
    <source>
        <dbReference type="EMBL" id="PZR52283.1"/>
    </source>
</evidence>
<feature type="chain" id="PRO_5015930151" description="AMIN-like domain-containing protein" evidence="2">
    <location>
        <begin position="33"/>
        <end position="224"/>
    </location>
</feature>
<evidence type="ECO:0000256" key="2">
    <source>
        <dbReference type="SAM" id="SignalP"/>
    </source>
</evidence>
<dbReference type="EMBL" id="QKWH01000011">
    <property type="protein sequence ID" value="PZR52283.1"/>
    <property type="molecule type" value="Genomic_DNA"/>
</dbReference>
<protein>
    <recommendedName>
        <fullName evidence="3">AMIN-like domain-containing protein</fullName>
    </recommendedName>
</protein>